<keyword evidence="8 13" id="KW-0457">Lysine biosynthesis</keyword>
<feature type="binding site" evidence="13">
    <location>
        <begin position="115"/>
        <end position="118"/>
    </location>
    <ligand>
        <name>NAD(+)</name>
        <dbReference type="ChEBI" id="CHEBI:57540"/>
    </ligand>
</feature>
<dbReference type="EC" id="1.17.1.8" evidence="10 13"/>
<feature type="binding site" evidence="13">
    <location>
        <position position="35"/>
    </location>
    <ligand>
        <name>NAD(+)</name>
        <dbReference type="ChEBI" id="CHEBI:57540"/>
    </ligand>
</feature>
<evidence type="ECO:0000256" key="10">
    <source>
        <dbReference type="ARBA" id="ARBA00038983"/>
    </source>
</evidence>
<keyword evidence="4 13" id="KW-0521">NADP</keyword>
<dbReference type="SUPFAM" id="SSF51735">
    <property type="entry name" value="NAD(P)-binding Rossmann-fold domains"/>
    <property type="match status" value="1"/>
</dbReference>
<comment type="catalytic activity">
    <reaction evidence="11 13">
        <text>(S)-2,3,4,5-tetrahydrodipicolinate + NADP(+) + H2O = (2S,4S)-4-hydroxy-2,3,4,5-tetrahydrodipicolinate + NADPH + H(+)</text>
        <dbReference type="Rhea" id="RHEA:35331"/>
        <dbReference type="ChEBI" id="CHEBI:15377"/>
        <dbReference type="ChEBI" id="CHEBI:15378"/>
        <dbReference type="ChEBI" id="CHEBI:16845"/>
        <dbReference type="ChEBI" id="CHEBI:57783"/>
        <dbReference type="ChEBI" id="CHEBI:58349"/>
        <dbReference type="ChEBI" id="CHEBI:67139"/>
        <dbReference type="EC" id="1.17.1.8"/>
    </reaction>
</comment>
<evidence type="ECO:0000256" key="12">
    <source>
        <dbReference type="ARBA" id="ARBA00049396"/>
    </source>
</evidence>
<comment type="pathway">
    <text evidence="9 13">Amino-acid biosynthesis; L-lysine biosynthesis via DAP pathway; (S)-tetrahydrodipicolinate from L-aspartate: step 4/4.</text>
</comment>
<evidence type="ECO:0000256" key="13">
    <source>
        <dbReference type="HAMAP-Rule" id="MF_00102"/>
    </source>
</evidence>
<comment type="caution">
    <text evidence="16">The sequence shown here is derived from an EMBL/GenBank/DDBJ whole genome shotgun (WGS) entry which is preliminary data.</text>
</comment>
<dbReference type="EMBL" id="SLXO01000003">
    <property type="protein sequence ID" value="TCP36189.1"/>
    <property type="molecule type" value="Genomic_DNA"/>
</dbReference>
<dbReference type="AlphaFoldDB" id="A0A4R2PKS9"/>
<dbReference type="PROSITE" id="PS01298">
    <property type="entry name" value="DAPB"/>
    <property type="match status" value="1"/>
</dbReference>
<dbReference type="GO" id="GO:0016726">
    <property type="term" value="F:oxidoreductase activity, acting on CH or CH2 groups, NAD or NADP as acceptor"/>
    <property type="evidence" value="ECO:0007669"/>
    <property type="project" value="UniProtKB-UniRule"/>
</dbReference>
<dbReference type="InParanoid" id="A0A4R2PKS9"/>
<feature type="binding site" evidence="13">
    <location>
        <begin position="9"/>
        <end position="14"/>
    </location>
    <ligand>
        <name>NAD(+)</name>
        <dbReference type="ChEBI" id="CHEBI:57540"/>
    </ligand>
</feature>
<comment type="similarity">
    <text evidence="1 13">Belongs to the DapB family.</text>
</comment>
<keyword evidence="17" id="KW-1185">Reference proteome</keyword>
<dbReference type="GO" id="GO:0009089">
    <property type="term" value="P:lysine biosynthetic process via diaminopimelate"/>
    <property type="evidence" value="ECO:0007669"/>
    <property type="project" value="UniProtKB-UniRule"/>
</dbReference>
<evidence type="ECO:0000256" key="1">
    <source>
        <dbReference type="ARBA" id="ARBA00006642"/>
    </source>
</evidence>
<dbReference type="InterPro" id="IPR022664">
    <property type="entry name" value="DapB_N_CS"/>
</dbReference>
<reference evidence="16 17" key="1">
    <citation type="submission" date="2019-03" db="EMBL/GenBank/DDBJ databases">
        <title>Genomic Encyclopedia of Type Strains, Phase IV (KMG-IV): sequencing the most valuable type-strain genomes for metagenomic binning, comparative biology and taxonomic classification.</title>
        <authorList>
            <person name="Goeker M."/>
        </authorList>
    </citation>
    <scope>NUCLEOTIDE SEQUENCE [LARGE SCALE GENOMIC DNA]</scope>
    <source>
        <strain evidence="16 17">DSM 2132</strain>
    </source>
</reference>
<evidence type="ECO:0000256" key="11">
    <source>
        <dbReference type="ARBA" id="ARBA00049080"/>
    </source>
</evidence>
<keyword evidence="7 13" id="KW-0520">NAD</keyword>
<dbReference type="FunFam" id="3.30.360.10:FF:000004">
    <property type="entry name" value="4-hydroxy-tetrahydrodipicolinate reductase"/>
    <property type="match status" value="1"/>
</dbReference>
<keyword evidence="3 13" id="KW-0028">Amino-acid biosynthesis</keyword>
<dbReference type="PANTHER" id="PTHR20836:SF0">
    <property type="entry name" value="4-HYDROXY-TETRAHYDRODIPICOLINATE REDUCTASE 1, CHLOROPLASTIC-RELATED"/>
    <property type="match status" value="1"/>
</dbReference>
<comment type="caution">
    <text evidence="13">Was originally thought to be a dihydrodipicolinate reductase (DHDPR), catalyzing the conversion of dihydrodipicolinate to tetrahydrodipicolinate. However, it was shown in E.coli that the substrate of the enzymatic reaction is not dihydrodipicolinate (DHDP) but in fact (2S,4S)-4-hydroxy-2,3,4,5-tetrahydrodipicolinic acid (HTPA), the product released by the DapA-catalyzed reaction.</text>
</comment>
<keyword evidence="2 13" id="KW-0963">Cytoplasm</keyword>
<evidence type="ECO:0000313" key="17">
    <source>
        <dbReference type="Proteomes" id="UP000295399"/>
    </source>
</evidence>
<dbReference type="NCBIfam" id="TIGR00036">
    <property type="entry name" value="dapB"/>
    <property type="match status" value="1"/>
</dbReference>
<evidence type="ECO:0000259" key="14">
    <source>
        <dbReference type="Pfam" id="PF01113"/>
    </source>
</evidence>
<evidence type="ECO:0000256" key="5">
    <source>
        <dbReference type="ARBA" id="ARBA00022915"/>
    </source>
</evidence>
<dbReference type="PIRSF" id="PIRSF000161">
    <property type="entry name" value="DHPR"/>
    <property type="match status" value="1"/>
</dbReference>
<dbReference type="GO" id="GO:0005737">
    <property type="term" value="C:cytoplasm"/>
    <property type="evidence" value="ECO:0007669"/>
    <property type="project" value="UniProtKB-SubCell"/>
</dbReference>
<sequence>MTVRVAITGASGRMGQTLIDSVAGRAGVELAGLTDTPGSPWYGRTVAGLPVSDDAAAAFAAAHVAVDFTVPAATRAHAELAATHATALVVGTTGLDAQDQAAISAAAAHVPVVQAANFSLGVNLLAALVQQAAERLGTDWDIEILEMHHRHKVDAPSGTALALGAAAARGRGGDLDTLRAGPRDGITGPREPGQIGFAALRGGDVAGEHSVIFAGTKERLELTHKATDRAIFAEGALHAALWAAEPGRAPGLYSMADVLGIG</sequence>
<feature type="binding site" evidence="13">
    <location>
        <begin position="158"/>
        <end position="159"/>
    </location>
    <ligand>
        <name>(S)-2,3,4,5-tetrahydrodipicolinate</name>
        <dbReference type="ChEBI" id="CHEBI:16845"/>
    </ligand>
</feature>
<dbReference type="CDD" id="cd02274">
    <property type="entry name" value="DHDPR_N"/>
    <property type="match status" value="1"/>
</dbReference>
<feature type="binding site" evidence="13">
    <location>
        <begin position="91"/>
        <end position="93"/>
    </location>
    <ligand>
        <name>NAD(+)</name>
        <dbReference type="ChEBI" id="CHEBI:57540"/>
    </ligand>
</feature>
<keyword evidence="5 13" id="KW-0220">Diaminopimelate biosynthesis</keyword>
<comment type="subcellular location">
    <subcellularLocation>
        <location evidence="13">Cytoplasm</location>
    </subcellularLocation>
</comment>
<evidence type="ECO:0000256" key="9">
    <source>
        <dbReference type="ARBA" id="ARBA00037922"/>
    </source>
</evidence>
<dbReference type="HAMAP" id="MF_00102">
    <property type="entry name" value="DapB"/>
    <property type="match status" value="1"/>
</dbReference>
<dbReference type="Proteomes" id="UP000295399">
    <property type="component" value="Unassembled WGS sequence"/>
</dbReference>
<dbReference type="GO" id="GO:0050661">
    <property type="term" value="F:NADP binding"/>
    <property type="evidence" value="ECO:0007669"/>
    <property type="project" value="UniProtKB-UniRule"/>
</dbReference>
<comment type="function">
    <text evidence="13">Catalyzes the conversion of 4-hydroxy-tetrahydrodipicolinate (HTPA) to tetrahydrodipicolinate.</text>
</comment>
<proteinExistence type="inferred from homology"/>
<feature type="domain" description="Dihydrodipicolinate reductase C-terminal" evidence="15">
    <location>
        <begin position="121"/>
        <end position="259"/>
    </location>
</feature>
<dbReference type="InterPro" id="IPR023940">
    <property type="entry name" value="DHDPR_bac"/>
</dbReference>
<evidence type="ECO:0000313" key="16">
    <source>
        <dbReference type="EMBL" id="TCP36189.1"/>
    </source>
</evidence>
<evidence type="ECO:0000256" key="4">
    <source>
        <dbReference type="ARBA" id="ARBA00022857"/>
    </source>
</evidence>
<dbReference type="UniPathway" id="UPA00034">
    <property type="reaction ID" value="UER00018"/>
</dbReference>
<name>A0A4R2PKS9_RHOSA</name>
<evidence type="ECO:0000256" key="3">
    <source>
        <dbReference type="ARBA" id="ARBA00022605"/>
    </source>
</evidence>
<evidence type="ECO:0000256" key="6">
    <source>
        <dbReference type="ARBA" id="ARBA00023002"/>
    </source>
</evidence>
<organism evidence="16 17">
    <name type="scientific">Rhodothalassium salexigens DSM 2132</name>
    <dbReference type="NCBI Taxonomy" id="1188247"/>
    <lineage>
        <taxon>Bacteria</taxon>
        <taxon>Pseudomonadati</taxon>
        <taxon>Pseudomonadota</taxon>
        <taxon>Alphaproteobacteria</taxon>
        <taxon>Rhodothalassiales</taxon>
        <taxon>Rhodothalassiaceae</taxon>
        <taxon>Rhodothalassium</taxon>
    </lineage>
</organism>
<dbReference type="InterPro" id="IPR000846">
    <property type="entry name" value="DapB_N"/>
</dbReference>
<evidence type="ECO:0000256" key="2">
    <source>
        <dbReference type="ARBA" id="ARBA00022490"/>
    </source>
</evidence>
<dbReference type="PANTHER" id="PTHR20836">
    <property type="entry name" value="DIHYDRODIPICOLINATE REDUCTASE"/>
    <property type="match status" value="1"/>
</dbReference>
<feature type="binding site" evidence="13">
    <location>
        <position position="149"/>
    </location>
    <ligand>
        <name>(S)-2,3,4,5-tetrahydrodipicolinate</name>
        <dbReference type="ChEBI" id="CHEBI:16845"/>
    </ligand>
</feature>
<comment type="caution">
    <text evidence="13">Lacks conserved residue(s) required for the propagation of feature annotation.</text>
</comment>
<dbReference type="GO" id="GO:0019877">
    <property type="term" value="P:diaminopimelate biosynthetic process"/>
    <property type="evidence" value="ECO:0007669"/>
    <property type="project" value="UniProtKB-UniRule"/>
</dbReference>
<dbReference type="Gene3D" id="3.30.360.10">
    <property type="entry name" value="Dihydrodipicolinate Reductase, domain 2"/>
    <property type="match status" value="1"/>
</dbReference>
<dbReference type="GO" id="GO:0051287">
    <property type="term" value="F:NAD binding"/>
    <property type="evidence" value="ECO:0007669"/>
    <property type="project" value="UniProtKB-UniRule"/>
</dbReference>
<comment type="catalytic activity">
    <reaction evidence="12 13">
        <text>(S)-2,3,4,5-tetrahydrodipicolinate + NAD(+) + H2O = (2S,4S)-4-hydroxy-2,3,4,5-tetrahydrodipicolinate + NADH + H(+)</text>
        <dbReference type="Rhea" id="RHEA:35323"/>
        <dbReference type="ChEBI" id="CHEBI:15377"/>
        <dbReference type="ChEBI" id="CHEBI:15378"/>
        <dbReference type="ChEBI" id="CHEBI:16845"/>
        <dbReference type="ChEBI" id="CHEBI:57540"/>
        <dbReference type="ChEBI" id="CHEBI:57945"/>
        <dbReference type="ChEBI" id="CHEBI:67139"/>
        <dbReference type="EC" id="1.17.1.8"/>
    </reaction>
</comment>
<dbReference type="InterPro" id="IPR036291">
    <property type="entry name" value="NAD(P)-bd_dom_sf"/>
</dbReference>
<dbReference type="FunCoup" id="A0A4R2PKS9">
    <property type="interactions" value="495"/>
</dbReference>
<feature type="active site" description="Proton donor" evidence="13">
    <location>
        <position position="152"/>
    </location>
</feature>
<evidence type="ECO:0000256" key="7">
    <source>
        <dbReference type="ARBA" id="ARBA00023027"/>
    </source>
</evidence>
<dbReference type="GO" id="GO:0008839">
    <property type="term" value="F:4-hydroxy-tetrahydrodipicolinate reductase"/>
    <property type="evidence" value="ECO:0007669"/>
    <property type="project" value="UniProtKB-UniRule"/>
</dbReference>
<protein>
    <recommendedName>
        <fullName evidence="10 13">4-hydroxy-tetrahydrodipicolinate reductase</fullName>
        <shortName evidence="13">HTPA reductase</shortName>
        <ecNumber evidence="10 13">1.17.1.8</ecNumber>
    </recommendedName>
</protein>
<gene>
    <name evidence="13" type="primary">dapB</name>
    <name evidence="16" type="ORF">EV659_10376</name>
</gene>
<evidence type="ECO:0000259" key="15">
    <source>
        <dbReference type="Pfam" id="PF05173"/>
    </source>
</evidence>
<feature type="domain" description="Dihydrodipicolinate reductase N-terminal" evidence="14">
    <location>
        <begin position="3"/>
        <end position="118"/>
    </location>
</feature>
<dbReference type="Pfam" id="PF05173">
    <property type="entry name" value="DapB_C"/>
    <property type="match status" value="1"/>
</dbReference>
<accession>A0A4R2PKS9</accession>
<feature type="active site" description="Proton donor/acceptor" evidence="13">
    <location>
        <position position="148"/>
    </location>
</feature>
<dbReference type="SUPFAM" id="SSF55347">
    <property type="entry name" value="Glyceraldehyde-3-phosphate dehydrogenase-like, C-terminal domain"/>
    <property type="match status" value="1"/>
</dbReference>
<dbReference type="InterPro" id="IPR022663">
    <property type="entry name" value="DapB_C"/>
</dbReference>
<keyword evidence="6 13" id="KW-0560">Oxidoreductase</keyword>
<dbReference type="Pfam" id="PF01113">
    <property type="entry name" value="DapB_N"/>
    <property type="match status" value="1"/>
</dbReference>
<dbReference type="Gene3D" id="3.40.50.720">
    <property type="entry name" value="NAD(P)-binding Rossmann-like Domain"/>
    <property type="match status" value="1"/>
</dbReference>
<evidence type="ECO:0000256" key="8">
    <source>
        <dbReference type="ARBA" id="ARBA00023154"/>
    </source>
</evidence>
<comment type="subunit">
    <text evidence="13">Homotetramer.</text>
</comment>